<dbReference type="EMBL" id="HACA01019196">
    <property type="protein sequence ID" value="CDW36557.1"/>
    <property type="molecule type" value="Transcribed_RNA"/>
</dbReference>
<organism evidence="1">
    <name type="scientific">Lepeophtheirus salmonis</name>
    <name type="common">Salmon louse</name>
    <name type="synonym">Caligus salmonis</name>
    <dbReference type="NCBI Taxonomy" id="72036"/>
    <lineage>
        <taxon>Eukaryota</taxon>
        <taxon>Metazoa</taxon>
        <taxon>Ecdysozoa</taxon>
        <taxon>Arthropoda</taxon>
        <taxon>Crustacea</taxon>
        <taxon>Multicrustacea</taxon>
        <taxon>Hexanauplia</taxon>
        <taxon>Copepoda</taxon>
        <taxon>Siphonostomatoida</taxon>
        <taxon>Caligidae</taxon>
        <taxon>Lepeophtheirus</taxon>
    </lineage>
</organism>
<protein>
    <submittedName>
        <fullName evidence="1">Uncharacterized protein</fullName>
    </submittedName>
</protein>
<dbReference type="AlphaFoldDB" id="A0A0K2UF35"/>
<reference evidence="1" key="1">
    <citation type="submission" date="2014-05" db="EMBL/GenBank/DDBJ databases">
        <authorList>
            <person name="Chronopoulou M."/>
        </authorList>
    </citation>
    <scope>NUCLEOTIDE SEQUENCE</scope>
    <source>
        <tissue evidence="1">Whole organism</tissue>
    </source>
</reference>
<evidence type="ECO:0000313" key="1">
    <source>
        <dbReference type="EMBL" id="CDW36557.1"/>
    </source>
</evidence>
<proteinExistence type="predicted"/>
<name>A0A0K2UF35_LEPSM</name>
<sequence>MKKENCIRTLLYWAPRHTGTTPITFFHSKAHTTPTLFKHHKAWIKRN</sequence>
<accession>A0A0K2UF35</accession>